<sequence length="180" mass="21162">MAENKEKINKNLLEIDDKDHSISSLSENLRFLGHVSSVNLLRIAGKLLKIPQPAIAKSTILFYKCLKRSPKNKTLKQNEMFLAMACCFLGTKSEESLRQYRDILMVFDRIFNKSLNRDAKVFEFDETTRFLRWKKILFTSEFEALDLLGHILNYEHPYKFLLSYLNALHLDDMPPQFLQR</sequence>
<dbReference type="InterPro" id="IPR043198">
    <property type="entry name" value="Cyclin/Ssn8"/>
</dbReference>
<protein>
    <recommendedName>
        <fullName evidence="3">Cyclin N-terminal domain-containing protein</fullName>
    </recommendedName>
</protein>
<dbReference type="SUPFAM" id="SSF47954">
    <property type="entry name" value="Cyclin-like"/>
    <property type="match status" value="1"/>
</dbReference>
<proteinExistence type="predicted"/>
<comment type="caution">
    <text evidence="1">The sequence shown here is derived from an EMBL/GenBank/DDBJ whole genome shotgun (WGS) entry which is preliminary data.</text>
</comment>
<evidence type="ECO:0000313" key="1">
    <source>
        <dbReference type="EMBL" id="MES1922883.1"/>
    </source>
</evidence>
<evidence type="ECO:0008006" key="3">
    <source>
        <dbReference type="Google" id="ProtNLM"/>
    </source>
</evidence>
<feature type="non-terminal residue" evidence="1">
    <location>
        <position position="180"/>
    </location>
</feature>
<accession>A0ABV2AU10</accession>
<dbReference type="Proteomes" id="UP001439008">
    <property type="component" value="Unassembled WGS sequence"/>
</dbReference>
<dbReference type="InterPro" id="IPR036915">
    <property type="entry name" value="Cyclin-like_sf"/>
</dbReference>
<name>A0ABV2AU10_9EUKA</name>
<gene>
    <name evidence="1" type="ORF">MHBO_004411</name>
</gene>
<organism evidence="1 2">
    <name type="scientific">Bonamia ostreae</name>
    <dbReference type="NCBI Taxonomy" id="126728"/>
    <lineage>
        <taxon>Eukaryota</taxon>
        <taxon>Sar</taxon>
        <taxon>Rhizaria</taxon>
        <taxon>Endomyxa</taxon>
        <taxon>Ascetosporea</taxon>
        <taxon>Haplosporida</taxon>
        <taxon>Bonamia</taxon>
    </lineage>
</organism>
<reference evidence="1 2" key="1">
    <citation type="journal article" date="2024" name="BMC Biol.">
        <title>Comparative genomics of Ascetosporea gives new insight into the evolutionary basis for animal parasitism in Rhizaria.</title>
        <authorList>
            <person name="Hiltunen Thoren M."/>
            <person name="Onut-Brannstrom I."/>
            <person name="Alfjorden A."/>
            <person name="Peckova H."/>
            <person name="Swords F."/>
            <person name="Hooper C."/>
            <person name="Holzer A.S."/>
            <person name="Bass D."/>
            <person name="Burki F."/>
        </authorList>
    </citation>
    <scope>NUCLEOTIDE SEQUENCE [LARGE SCALE GENOMIC DNA]</scope>
    <source>
        <strain evidence="1">20-A016</strain>
    </source>
</reference>
<keyword evidence="2" id="KW-1185">Reference proteome</keyword>
<dbReference type="PANTHER" id="PTHR10026">
    <property type="entry name" value="CYCLIN"/>
    <property type="match status" value="1"/>
</dbReference>
<dbReference type="Gene3D" id="1.10.472.10">
    <property type="entry name" value="Cyclin-like"/>
    <property type="match status" value="1"/>
</dbReference>
<dbReference type="EMBL" id="JBDODL010003957">
    <property type="protein sequence ID" value="MES1922883.1"/>
    <property type="molecule type" value="Genomic_DNA"/>
</dbReference>
<evidence type="ECO:0000313" key="2">
    <source>
        <dbReference type="Proteomes" id="UP001439008"/>
    </source>
</evidence>